<reference evidence="2" key="1">
    <citation type="submission" date="2022-01" db="EMBL/GenBank/DDBJ databases">
        <title>Draft genome sequence of Sabulilitoribacter arenilitoris KCTC 52401.</title>
        <authorList>
            <person name="Oh J.-S."/>
        </authorList>
    </citation>
    <scope>NUCLEOTIDE SEQUENCE</scope>
    <source>
        <strain evidence="2">HMF6543</strain>
    </source>
</reference>
<dbReference type="Pfam" id="PF20033">
    <property type="entry name" value="DUF6438"/>
    <property type="match status" value="1"/>
</dbReference>
<gene>
    <name evidence="2" type="ORF">L3X37_15180</name>
</gene>
<protein>
    <submittedName>
        <fullName evidence="2">DUF6438 domain-containing protein</fullName>
    </submittedName>
</protein>
<feature type="domain" description="DUF6438" evidence="1">
    <location>
        <begin position="228"/>
        <end position="355"/>
    </location>
</feature>
<evidence type="ECO:0000313" key="3">
    <source>
        <dbReference type="Proteomes" id="UP001199795"/>
    </source>
</evidence>
<keyword evidence="3" id="KW-1185">Reference proteome</keyword>
<comment type="caution">
    <text evidence="2">The sequence shown here is derived from an EMBL/GenBank/DDBJ whole genome shotgun (WGS) entry which is preliminary data.</text>
</comment>
<proteinExistence type="predicted"/>
<dbReference type="Proteomes" id="UP001199795">
    <property type="component" value="Unassembled WGS sequence"/>
</dbReference>
<dbReference type="AlphaFoldDB" id="A0AAE3ESW1"/>
<organism evidence="2 3">
    <name type="scientific">Wocania arenilitoris</name>
    <dbReference type="NCBI Taxonomy" id="2044858"/>
    <lineage>
        <taxon>Bacteria</taxon>
        <taxon>Pseudomonadati</taxon>
        <taxon>Bacteroidota</taxon>
        <taxon>Flavobacteriia</taxon>
        <taxon>Flavobacteriales</taxon>
        <taxon>Flavobacteriaceae</taxon>
        <taxon>Wocania</taxon>
    </lineage>
</organism>
<accession>A0AAE3ESW1</accession>
<evidence type="ECO:0000259" key="1">
    <source>
        <dbReference type="Pfam" id="PF20033"/>
    </source>
</evidence>
<sequence length="362" mass="42572">MKSLSCFLLLILFSNCKENKIGYDEKDRISTIIDSLHTEEQVENYIRNLSFSIVEYFRLQTDNLKQDFIRNFELKKINEFDRDSRFDIDSLTKIIADSLNITESFYKNDFDNNGFTDLLVIGDNKGCGSFSLRDKQSQRSCDFSAYCFMNYGNDSIKPFDLVIRALDNSIVPKFSKKYGQPIIEIHEPANYHWIKKEKVSENKVIDLIYKFNSFLEYNKNPKNYGIEKIEFETEDCFGECPYFKIIINNDKSVTFNAISGNSIYEKTSEYGDDNLPEIKGIFKAKLNDQAYNQLISKLNYLDFPNLQDRYSDNRLHTSYCKIKITYDNKNTKSIEDYGMCGTYGLKNIYDTLFNMRFNQEWK</sequence>
<dbReference type="RefSeq" id="WP_237241014.1">
    <property type="nucleotide sequence ID" value="NZ_JAKKDU010000034.1"/>
</dbReference>
<dbReference type="InterPro" id="IPR045497">
    <property type="entry name" value="DUF6438"/>
</dbReference>
<name>A0AAE3ESW1_9FLAO</name>
<dbReference type="EMBL" id="JAKKDU010000034">
    <property type="protein sequence ID" value="MCF7569689.1"/>
    <property type="molecule type" value="Genomic_DNA"/>
</dbReference>
<evidence type="ECO:0000313" key="2">
    <source>
        <dbReference type="EMBL" id="MCF7569689.1"/>
    </source>
</evidence>